<comment type="similarity">
    <text evidence="2">Belongs to the tumor necrosis factor family.</text>
</comment>
<sequence>MAFLEVKILLSCVFLIYTNVEAAPSPKVRQDPYRPLGHIEASSLREVSYEKGQEITDWDMENGYSLLEGGMIYTDGHLKVPEDGVYYIYAQLYFHSTGRVRVFKNYEEPLTMANYPDVSEGSKYAGGAFRLEAGDTISLVAATSVKLYMAPYHSYFGAFLLQ</sequence>
<dbReference type="Pfam" id="PF00229">
    <property type="entry name" value="TNF"/>
    <property type="match status" value="1"/>
</dbReference>
<evidence type="ECO:0000256" key="3">
    <source>
        <dbReference type="ARBA" id="ARBA00022514"/>
    </source>
</evidence>
<name>A0AAU9XFY4_9CNID</name>
<feature type="signal peptide" evidence="5">
    <location>
        <begin position="1"/>
        <end position="22"/>
    </location>
</feature>
<evidence type="ECO:0000259" key="6">
    <source>
        <dbReference type="PROSITE" id="PS50049"/>
    </source>
</evidence>
<dbReference type="SMART" id="SM00207">
    <property type="entry name" value="TNF"/>
    <property type="match status" value="1"/>
</dbReference>
<organism evidence="7 8">
    <name type="scientific">Pocillopora meandrina</name>
    <dbReference type="NCBI Taxonomy" id="46732"/>
    <lineage>
        <taxon>Eukaryota</taxon>
        <taxon>Metazoa</taxon>
        <taxon>Cnidaria</taxon>
        <taxon>Anthozoa</taxon>
        <taxon>Hexacorallia</taxon>
        <taxon>Scleractinia</taxon>
        <taxon>Astrocoeniina</taxon>
        <taxon>Pocilloporidae</taxon>
        <taxon>Pocillopora</taxon>
    </lineage>
</organism>
<evidence type="ECO:0000256" key="1">
    <source>
        <dbReference type="ARBA" id="ARBA00004370"/>
    </source>
</evidence>
<proteinExistence type="inferred from homology"/>
<evidence type="ECO:0000256" key="5">
    <source>
        <dbReference type="SAM" id="SignalP"/>
    </source>
</evidence>
<dbReference type="Gene3D" id="2.60.120.40">
    <property type="match status" value="1"/>
</dbReference>
<accession>A0AAU9XFY4</accession>
<dbReference type="EMBL" id="CALNXJ010000040">
    <property type="protein sequence ID" value="CAH3145578.1"/>
    <property type="molecule type" value="Genomic_DNA"/>
</dbReference>
<dbReference type="InterPro" id="IPR008983">
    <property type="entry name" value="Tumour_necrosis_fac-like_dom"/>
</dbReference>
<dbReference type="GO" id="GO:0005615">
    <property type="term" value="C:extracellular space"/>
    <property type="evidence" value="ECO:0007669"/>
    <property type="project" value="UniProtKB-KW"/>
</dbReference>
<evidence type="ECO:0000256" key="4">
    <source>
        <dbReference type="ARBA" id="ARBA00023136"/>
    </source>
</evidence>
<protein>
    <recommendedName>
        <fullName evidence="6">THD domain-containing protein</fullName>
    </recommendedName>
</protein>
<feature type="chain" id="PRO_5044021135" description="THD domain-containing protein" evidence="5">
    <location>
        <begin position="23"/>
        <end position="162"/>
    </location>
</feature>
<evidence type="ECO:0000313" key="7">
    <source>
        <dbReference type="EMBL" id="CAH3145578.1"/>
    </source>
</evidence>
<dbReference type="AlphaFoldDB" id="A0AAU9XFY4"/>
<dbReference type="GO" id="GO:0006955">
    <property type="term" value="P:immune response"/>
    <property type="evidence" value="ECO:0007669"/>
    <property type="project" value="InterPro"/>
</dbReference>
<evidence type="ECO:0000313" key="8">
    <source>
        <dbReference type="Proteomes" id="UP001159428"/>
    </source>
</evidence>
<keyword evidence="5" id="KW-0732">Signal</keyword>
<gene>
    <name evidence="7" type="ORF">PMEA_00022647</name>
</gene>
<feature type="domain" description="THD" evidence="6">
    <location>
        <begin position="35"/>
        <end position="161"/>
    </location>
</feature>
<comment type="subcellular location">
    <subcellularLocation>
        <location evidence="1">Membrane</location>
    </subcellularLocation>
</comment>
<reference evidence="7 8" key="1">
    <citation type="submission" date="2022-05" db="EMBL/GenBank/DDBJ databases">
        <authorList>
            <consortium name="Genoscope - CEA"/>
            <person name="William W."/>
        </authorList>
    </citation>
    <scope>NUCLEOTIDE SEQUENCE [LARGE SCALE GENOMIC DNA]</scope>
</reference>
<dbReference type="PANTHER" id="PTHR11471">
    <property type="entry name" value="TUMOR NECROSIS FACTOR FAMILY MEMBER"/>
    <property type="match status" value="1"/>
</dbReference>
<dbReference type="Proteomes" id="UP001159428">
    <property type="component" value="Unassembled WGS sequence"/>
</dbReference>
<dbReference type="GO" id="GO:0005125">
    <property type="term" value="F:cytokine activity"/>
    <property type="evidence" value="ECO:0007669"/>
    <property type="project" value="UniProtKB-KW"/>
</dbReference>
<dbReference type="GO" id="GO:0005164">
    <property type="term" value="F:tumor necrosis factor receptor binding"/>
    <property type="evidence" value="ECO:0007669"/>
    <property type="project" value="InterPro"/>
</dbReference>
<dbReference type="PANTHER" id="PTHR11471:SF13">
    <property type="entry name" value="TNF FAMILY PROFILE DOMAIN-CONTAINING PROTEIN"/>
    <property type="match status" value="1"/>
</dbReference>
<comment type="caution">
    <text evidence="7">The sequence shown here is derived from an EMBL/GenBank/DDBJ whole genome shotgun (WGS) entry which is preliminary data.</text>
</comment>
<dbReference type="SUPFAM" id="SSF49842">
    <property type="entry name" value="TNF-like"/>
    <property type="match status" value="1"/>
</dbReference>
<keyword evidence="3" id="KW-0202">Cytokine</keyword>
<dbReference type="InterPro" id="IPR021184">
    <property type="entry name" value="TNF_CS"/>
</dbReference>
<dbReference type="PROSITE" id="PS50049">
    <property type="entry name" value="THD_2"/>
    <property type="match status" value="1"/>
</dbReference>
<dbReference type="PROSITE" id="PS00251">
    <property type="entry name" value="THD_1"/>
    <property type="match status" value="1"/>
</dbReference>
<evidence type="ECO:0000256" key="2">
    <source>
        <dbReference type="ARBA" id="ARBA00008670"/>
    </source>
</evidence>
<dbReference type="GO" id="GO:0016020">
    <property type="term" value="C:membrane"/>
    <property type="evidence" value="ECO:0007669"/>
    <property type="project" value="UniProtKB-SubCell"/>
</dbReference>
<keyword evidence="4" id="KW-0472">Membrane</keyword>
<dbReference type="InterPro" id="IPR006052">
    <property type="entry name" value="TNF_dom"/>
</dbReference>
<keyword evidence="8" id="KW-1185">Reference proteome</keyword>